<dbReference type="Pfam" id="PF20152">
    <property type="entry name" value="DUF6534"/>
    <property type="match status" value="1"/>
</dbReference>
<gene>
    <name evidence="3" type="ORF">P691DRAFT_812030</name>
</gene>
<keyword evidence="1" id="KW-0812">Transmembrane</keyword>
<keyword evidence="4" id="KW-1185">Reference proteome</keyword>
<feature type="transmembrane region" description="Helical" evidence="1">
    <location>
        <begin position="83"/>
        <end position="105"/>
    </location>
</feature>
<dbReference type="AlphaFoldDB" id="A0A9P6C346"/>
<feature type="transmembrane region" description="Helical" evidence="1">
    <location>
        <begin position="209"/>
        <end position="233"/>
    </location>
</feature>
<dbReference type="InterPro" id="IPR045339">
    <property type="entry name" value="DUF6534"/>
</dbReference>
<feature type="transmembrane region" description="Helical" evidence="1">
    <location>
        <begin position="125"/>
        <end position="144"/>
    </location>
</feature>
<proteinExistence type="predicted"/>
<protein>
    <recommendedName>
        <fullName evidence="2">DUF6534 domain-containing protein</fullName>
    </recommendedName>
</protein>
<sequence length="404" mass="44789">MSSENGGSVLAAPFLGFIVGSIFLGVTILQSYQYYVRYPNDSVFCKTKVAAVCLLDLLHFVFSADFMYTFLISGIEAMEASNFWSLKALGTTQATLIILVQIIYLQRIYSLSRIPALNTGAFSKFTLVGICLVALCAIGVTTVWCYELIRAKVILGSDGEFRWVIYLGFGTTAFLDTIISAMTCFVLYKNRLEIGINHISQQSNKLLLNLIRYALATGLVTTLASILGTILYLRWPDTLFYLSITFPITRLYANSVLTMLNVRRRLNIDLIGSRAPKQSSTLVFNAAAGSTSFVHLRGGQNASVYIPGSRQDTNEKTAENFASSRADLEAQDRTDLYSPYYSPISAKKKVNALLLVEEPGETNEEQLVGFWRAKKTNMVWLVTQQAIFSIDFSESNGHTIEGVV</sequence>
<keyword evidence="1" id="KW-1133">Transmembrane helix</keyword>
<dbReference type="PANTHER" id="PTHR40465">
    <property type="entry name" value="CHROMOSOME 1, WHOLE GENOME SHOTGUN SEQUENCE"/>
    <property type="match status" value="1"/>
</dbReference>
<feature type="transmembrane region" description="Helical" evidence="1">
    <location>
        <begin position="239"/>
        <end position="260"/>
    </location>
</feature>
<dbReference type="OrthoDB" id="3270417at2759"/>
<evidence type="ECO:0000259" key="2">
    <source>
        <dbReference type="Pfam" id="PF20152"/>
    </source>
</evidence>
<accession>A0A9P6C346</accession>
<feature type="transmembrane region" description="Helical" evidence="1">
    <location>
        <begin position="6"/>
        <end position="29"/>
    </location>
</feature>
<dbReference type="Proteomes" id="UP000807342">
    <property type="component" value="Unassembled WGS sequence"/>
</dbReference>
<keyword evidence="1" id="KW-0472">Membrane</keyword>
<dbReference type="PANTHER" id="PTHR40465:SF1">
    <property type="entry name" value="DUF6534 DOMAIN-CONTAINING PROTEIN"/>
    <property type="match status" value="1"/>
</dbReference>
<evidence type="ECO:0000313" key="3">
    <source>
        <dbReference type="EMBL" id="KAF9449692.1"/>
    </source>
</evidence>
<evidence type="ECO:0000256" key="1">
    <source>
        <dbReference type="SAM" id="Phobius"/>
    </source>
</evidence>
<comment type="caution">
    <text evidence="3">The sequence shown here is derived from an EMBL/GenBank/DDBJ whole genome shotgun (WGS) entry which is preliminary data.</text>
</comment>
<feature type="transmembrane region" description="Helical" evidence="1">
    <location>
        <begin position="164"/>
        <end position="188"/>
    </location>
</feature>
<feature type="transmembrane region" description="Helical" evidence="1">
    <location>
        <begin position="49"/>
        <end position="71"/>
    </location>
</feature>
<evidence type="ECO:0000313" key="4">
    <source>
        <dbReference type="Proteomes" id="UP000807342"/>
    </source>
</evidence>
<dbReference type="EMBL" id="MU151123">
    <property type="protein sequence ID" value="KAF9449692.1"/>
    <property type="molecule type" value="Genomic_DNA"/>
</dbReference>
<organism evidence="3 4">
    <name type="scientific">Macrolepiota fuliginosa MF-IS2</name>
    <dbReference type="NCBI Taxonomy" id="1400762"/>
    <lineage>
        <taxon>Eukaryota</taxon>
        <taxon>Fungi</taxon>
        <taxon>Dikarya</taxon>
        <taxon>Basidiomycota</taxon>
        <taxon>Agaricomycotina</taxon>
        <taxon>Agaricomycetes</taxon>
        <taxon>Agaricomycetidae</taxon>
        <taxon>Agaricales</taxon>
        <taxon>Agaricineae</taxon>
        <taxon>Agaricaceae</taxon>
        <taxon>Macrolepiota</taxon>
    </lineage>
</organism>
<name>A0A9P6C346_9AGAR</name>
<feature type="domain" description="DUF6534" evidence="2">
    <location>
        <begin position="173"/>
        <end position="265"/>
    </location>
</feature>
<reference evidence="3" key="1">
    <citation type="submission" date="2020-11" db="EMBL/GenBank/DDBJ databases">
        <authorList>
            <consortium name="DOE Joint Genome Institute"/>
            <person name="Ahrendt S."/>
            <person name="Riley R."/>
            <person name="Andreopoulos W."/>
            <person name="Labutti K."/>
            <person name="Pangilinan J."/>
            <person name="Ruiz-Duenas F.J."/>
            <person name="Barrasa J.M."/>
            <person name="Sanchez-Garcia M."/>
            <person name="Camarero S."/>
            <person name="Miyauchi S."/>
            <person name="Serrano A."/>
            <person name="Linde D."/>
            <person name="Babiker R."/>
            <person name="Drula E."/>
            <person name="Ayuso-Fernandez I."/>
            <person name="Pacheco R."/>
            <person name="Padilla G."/>
            <person name="Ferreira P."/>
            <person name="Barriuso J."/>
            <person name="Kellner H."/>
            <person name="Castanera R."/>
            <person name="Alfaro M."/>
            <person name="Ramirez L."/>
            <person name="Pisabarro A.G."/>
            <person name="Kuo A."/>
            <person name="Tritt A."/>
            <person name="Lipzen A."/>
            <person name="He G."/>
            <person name="Yan M."/>
            <person name="Ng V."/>
            <person name="Cullen D."/>
            <person name="Martin F."/>
            <person name="Rosso M.-N."/>
            <person name="Henrissat B."/>
            <person name="Hibbett D."/>
            <person name="Martinez A.T."/>
            <person name="Grigoriev I.V."/>
        </authorList>
    </citation>
    <scope>NUCLEOTIDE SEQUENCE</scope>
    <source>
        <strain evidence="3">MF-IS2</strain>
    </source>
</reference>